<feature type="compositionally biased region" description="Basic and acidic residues" evidence="1">
    <location>
        <begin position="97"/>
        <end position="110"/>
    </location>
</feature>
<feature type="transmembrane region" description="Helical" evidence="2">
    <location>
        <begin position="32"/>
        <end position="55"/>
    </location>
</feature>
<keyword evidence="2" id="KW-0812">Transmembrane</keyword>
<organism evidence="3 4">
    <name type="scientific">Nibrella saemangeumensis</name>
    <dbReference type="NCBI Taxonomy" id="1084526"/>
    <lineage>
        <taxon>Bacteria</taxon>
        <taxon>Pseudomonadati</taxon>
        <taxon>Bacteroidota</taxon>
        <taxon>Cytophagia</taxon>
        <taxon>Cytophagales</taxon>
        <taxon>Spirosomataceae</taxon>
        <taxon>Nibrella</taxon>
    </lineage>
</organism>
<evidence type="ECO:0000256" key="1">
    <source>
        <dbReference type="SAM" id="MobiDB-lite"/>
    </source>
</evidence>
<reference evidence="4" key="1">
    <citation type="journal article" date="2019" name="Int. J. Syst. Evol. Microbiol.">
        <title>The Global Catalogue of Microorganisms (GCM) 10K type strain sequencing project: providing services to taxonomists for standard genome sequencing and annotation.</title>
        <authorList>
            <consortium name="The Broad Institute Genomics Platform"/>
            <consortium name="The Broad Institute Genome Sequencing Center for Infectious Disease"/>
            <person name="Wu L."/>
            <person name="Ma J."/>
        </authorList>
    </citation>
    <scope>NUCLEOTIDE SEQUENCE [LARGE SCALE GENOMIC DNA]</scope>
    <source>
        <strain evidence="4">JCM 17927</strain>
    </source>
</reference>
<protein>
    <recommendedName>
        <fullName evidence="5">Cell division protein FtsB</fullName>
    </recommendedName>
</protein>
<keyword evidence="4" id="KW-1185">Reference proteome</keyword>
<sequence length="119" mass="14310">MSRFTLDFSNPPVPRWPLRHDRPRSRWLKRRWLPWTVLGLALLGWWASLLGFFWYSSENRQLRQLYNTQLLRHDSLLGAHLDMQRQLLLLQQELDRNPGRVRPGEAHSDARSNQLSVWQ</sequence>
<feature type="region of interest" description="Disordered" evidence="1">
    <location>
        <begin position="97"/>
        <end position="119"/>
    </location>
</feature>
<evidence type="ECO:0000313" key="3">
    <source>
        <dbReference type="EMBL" id="GAA4451286.1"/>
    </source>
</evidence>
<dbReference type="Proteomes" id="UP001501175">
    <property type="component" value="Unassembled WGS sequence"/>
</dbReference>
<dbReference type="EMBL" id="BAABHD010000014">
    <property type="protein sequence ID" value="GAA4451286.1"/>
    <property type="molecule type" value="Genomic_DNA"/>
</dbReference>
<accession>A0ABP8MM48</accession>
<gene>
    <name evidence="3" type="ORF">GCM10023189_13130</name>
</gene>
<keyword evidence="2" id="KW-0472">Membrane</keyword>
<name>A0ABP8MM48_9BACT</name>
<dbReference type="RefSeq" id="WP_345241794.1">
    <property type="nucleotide sequence ID" value="NZ_BAABHD010000014.1"/>
</dbReference>
<proteinExistence type="predicted"/>
<evidence type="ECO:0000313" key="4">
    <source>
        <dbReference type="Proteomes" id="UP001501175"/>
    </source>
</evidence>
<evidence type="ECO:0000256" key="2">
    <source>
        <dbReference type="SAM" id="Phobius"/>
    </source>
</evidence>
<comment type="caution">
    <text evidence="3">The sequence shown here is derived from an EMBL/GenBank/DDBJ whole genome shotgun (WGS) entry which is preliminary data.</text>
</comment>
<evidence type="ECO:0008006" key="5">
    <source>
        <dbReference type="Google" id="ProtNLM"/>
    </source>
</evidence>
<keyword evidence="2" id="KW-1133">Transmembrane helix</keyword>